<evidence type="ECO:0000313" key="5">
    <source>
        <dbReference type="Proteomes" id="UP000245678"/>
    </source>
</evidence>
<evidence type="ECO:0000259" key="3">
    <source>
        <dbReference type="Pfam" id="PF00588"/>
    </source>
</evidence>
<accession>A0A316HUV6</accession>
<evidence type="ECO:0000313" key="4">
    <source>
        <dbReference type="EMBL" id="PWK78692.1"/>
    </source>
</evidence>
<dbReference type="GO" id="GO:0005829">
    <property type="term" value="C:cytosol"/>
    <property type="evidence" value="ECO:0007669"/>
    <property type="project" value="TreeGrafter"/>
</dbReference>
<keyword evidence="1 4" id="KW-0489">Methyltransferase</keyword>
<dbReference type="GO" id="GO:0006396">
    <property type="term" value="P:RNA processing"/>
    <property type="evidence" value="ECO:0007669"/>
    <property type="project" value="InterPro"/>
</dbReference>
<dbReference type="InterPro" id="IPR029026">
    <property type="entry name" value="tRNA_m1G_MTases_N"/>
</dbReference>
<keyword evidence="2" id="KW-0808">Transferase</keyword>
<comment type="caution">
    <text evidence="4">The sequence shown here is derived from an EMBL/GenBank/DDBJ whole genome shotgun (WGS) entry which is preliminary data.</text>
</comment>
<dbReference type="Pfam" id="PF00588">
    <property type="entry name" value="SpoU_methylase"/>
    <property type="match status" value="1"/>
</dbReference>
<dbReference type="GO" id="GO:0008173">
    <property type="term" value="F:RNA methyltransferase activity"/>
    <property type="evidence" value="ECO:0007669"/>
    <property type="project" value="InterPro"/>
</dbReference>
<dbReference type="InterPro" id="IPR001537">
    <property type="entry name" value="SpoU_MeTrfase"/>
</dbReference>
<dbReference type="Proteomes" id="UP000245678">
    <property type="component" value="Unassembled WGS sequence"/>
</dbReference>
<dbReference type="EMBL" id="QGHA01000002">
    <property type="protein sequence ID" value="PWK78692.1"/>
    <property type="molecule type" value="Genomic_DNA"/>
</dbReference>
<organism evidence="4 5">
    <name type="scientific">Mucilaginibacter oryzae</name>
    <dbReference type="NCBI Taxonomy" id="468058"/>
    <lineage>
        <taxon>Bacteria</taxon>
        <taxon>Pseudomonadati</taxon>
        <taxon>Bacteroidota</taxon>
        <taxon>Sphingobacteriia</taxon>
        <taxon>Sphingobacteriales</taxon>
        <taxon>Sphingobacteriaceae</taxon>
        <taxon>Mucilaginibacter</taxon>
    </lineage>
</organism>
<dbReference type="PANTHER" id="PTHR46429:SF1">
    <property type="entry name" value="23S RRNA (GUANOSINE-2'-O-)-METHYLTRANSFERASE RLMB"/>
    <property type="match status" value="1"/>
</dbReference>
<gene>
    <name evidence="4" type="ORF">LX99_01140</name>
</gene>
<dbReference type="SUPFAM" id="SSF75217">
    <property type="entry name" value="alpha/beta knot"/>
    <property type="match status" value="1"/>
</dbReference>
<dbReference type="GO" id="GO:0032259">
    <property type="term" value="P:methylation"/>
    <property type="evidence" value="ECO:0007669"/>
    <property type="project" value="UniProtKB-KW"/>
</dbReference>
<dbReference type="CDD" id="cd18097">
    <property type="entry name" value="SpoU-like"/>
    <property type="match status" value="1"/>
</dbReference>
<dbReference type="AlphaFoldDB" id="A0A316HUV6"/>
<dbReference type="RefSeq" id="WP_109606999.1">
    <property type="nucleotide sequence ID" value="NZ_QGHA01000002.1"/>
</dbReference>
<dbReference type="PANTHER" id="PTHR46429">
    <property type="entry name" value="23S RRNA (GUANOSINE-2'-O-)-METHYLTRANSFERASE RLMB"/>
    <property type="match status" value="1"/>
</dbReference>
<sequence>MRKLKLDELNRATVDEFKAQDKLPVAVVLDNVRSMHNIGSIFRTSDGFAVEQICLCGITAQPPHREIEKTALGATQSVNWTYYETPLQAVEQLRKDGYRIIAIEQAENSTMLHEFKPADDGKYALIFGNEVNGVSDEVMQVIDGCIEIPQFGTKHSFNIVVSAGIVLWDFFAKMAIAPPKPSPEGRA</sequence>
<keyword evidence="5" id="KW-1185">Reference proteome</keyword>
<evidence type="ECO:0000256" key="2">
    <source>
        <dbReference type="ARBA" id="ARBA00022679"/>
    </source>
</evidence>
<evidence type="ECO:0000256" key="1">
    <source>
        <dbReference type="ARBA" id="ARBA00022603"/>
    </source>
</evidence>
<dbReference type="InterPro" id="IPR029028">
    <property type="entry name" value="Alpha/beta_knot_MTases"/>
</dbReference>
<name>A0A316HUV6_9SPHI</name>
<dbReference type="GO" id="GO:0003723">
    <property type="term" value="F:RNA binding"/>
    <property type="evidence" value="ECO:0007669"/>
    <property type="project" value="InterPro"/>
</dbReference>
<feature type="domain" description="tRNA/rRNA methyltransferase SpoU type" evidence="3">
    <location>
        <begin position="25"/>
        <end position="168"/>
    </location>
</feature>
<dbReference type="InterPro" id="IPR004441">
    <property type="entry name" value="rRNA_MeTrfase_TrmH"/>
</dbReference>
<protein>
    <submittedName>
        <fullName evidence="4">SpoU rRNA methylase family protein</fullName>
    </submittedName>
</protein>
<reference evidence="4 5" key="1">
    <citation type="submission" date="2018-05" db="EMBL/GenBank/DDBJ databases">
        <title>Genomic Encyclopedia of Archaeal and Bacterial Type Strains, Phase II (KMG-II): from individual species to whole genera.</title>
        <authorList>
            <person name="Goeker M."/>
        </authorList>
    </citation>
    <scope>NUCLEOTIDE SEQUENCE [LARGE SCALE GENOMIC DNA]</scope>
    <source>
        <strain evidence="4 5">DSM 19975</strain>
    </source>
</reference>
<dbReference type="Gene3D" id="3.40.1280.10">
    <property type="match status" value="1"/>
</dbReference>
<proteinExistence type="predicted"/>